<gene>
    <name evidence="1" type="ORF">EDC62_2534</name>
</gene>
<dbReference type="OrthoDB" id="7391850at2"/>
<name>A0A3N4U7X9_9BURK</name>
<reference evidence="1 2" key="1">
    <citation type="submission" date="2018-11" db="EMBL/GenBank/DDBJ databases">
        <title>Genomic Encyclopedia of Type Strains, Phase IV (KMG-IV): sequencing the most valuable type-strain genomes for metagenomic binning, comparative biology and taxonomic classification.</title>
        <authorList>
            <person name="Goeker M."/>
        </authorList>
    </citation>
    <scope>NUCLEOTIDE SEQUENCE [LARGE SCALE GENOMIC DNA]</scope>
    <source>
        <strain evidence="1 2">DSM 101684</strain>
    </source>
</reference>
<comment type="caution">
    <text evidence="1">The sequence shown here is derived from an EMBL/GenBank/DDBJ whole genome shotgun (WGS) entry which is preliminary data.</text>
</comment>
<sequence length="226" mass="23527">MWPNDLTQAALHACHSIRSSLNSLASEPDTLRQINRLVESIGTALDGWVQALWLAVEQAASASLALAHAWTRWMLHGNAETSAALGQALSAWWASPATQQVLGACTAAIVLQAFLRRRARHATQQTRGAGAAAVGMAWGGRMSRPDDNLGDEAGPSLDANAFAASESLRAASTGCINPATGLPMVGDSCGGVDLMGNPYGFDLSDGFGSMTGSSDESWRGGASSWD</sequence>
<dbReference type="EMBL" id="RKQL01000007">
    <property type="protein sequence ID" value="RPE63069.1"/>
    <property type="molecule type" value="Genomic_DNA"/>
</dbReference>
<protein>
    <submittedName>
        <fullName evidence="1">Uncharacterized protein</fullName>
    </submittedName>
</protein>
<evidence type="ECO:0000313" key="2">
    <source>
        <dbReference type="Proteomes" id="UP000272193"/>
    </source>
</evidence>
<dbReference type="AlphaFoldDB" id="A0A3N4U7X9"/>
<evidence type="ECO:0000313" key="1">
    <source>
        <dbReference type="EMBL" id="RPE63069.1"/>
    </source>
</evidence>
<keyword evidence="2" id="KW-1185">Reference proteome</keyword>
<proteinExistence type="predicted"/>
<dbReference type="Proteomes" id="UP000272193">
    <property type="component" value="Unassembled WGS sequence"/>
</dbReference>
<organism evidence="1 2">
    <name type="scientific">Tibeticola sediminis</name>
    <dbReference type="NCBI Taxonomy" id="1917811"/>
    <lineage>
        <taxon>Bacteria</taxon>
        <taxon>Pseudomonadati</taxon>
        <taxon>Pseudomonadota</taxon>
        <taxon>Betaproteobacteria</taxon>
        <taxon>Burkholderiales</taxon>
        <taxon>Comamonadaceae</taxon>
        <taxon>Tibeticola</taxon>
    </lineage>
</organism>
<accession>A0A3N4U7X9</accession>
<dbReference type="RefSeq" id="WP_124224164.1">
    <property type="nucleotide sequence ID" value="NZ_RKQL01000007.1"/>
</dbReference>